<dbReference type="InterPro" id="IPR050662">
    <property type="entry name" value="Sec-metab_biosynth-thioest"/>
</dbReference>
<dbReference type="InterPro" id="IPR036866">
    <property type="entry name" value="RibonucZ/Hydroxyglut_hydro"/>
</dbReference>
<dbReference type="SMART" id="SM00849">
    <property type="entry name" value="Lactamase_B"/>
    <property type="match status" value="1"/>
</dbReference>
<evidence type="ECO:0000256" key="3">
    <source>
        <dbReference type="ARBA" id="ARBA00048505"/>
    </source>
</evidence>
<evidence type="ECO:0000256" key="1">
    <source>
        <dbReference type="ARBA" id="ARBA00034221"/>
    </source>
</evidence>
<comment type="function">
    <text evidence="2">Counteracts the endogenous Pycsar antiviral defense system. Phosphodiesterase that enables metal-dependent hydrolysis of host cyclic nucleotide Pycsar defense signals such as cCMP and cUMP.</text>
</comment>
<accession>A0ABR5NDA5</accession>
<dbReference type="InterPro" id="IPR001279">
    <property type="entry name" value="Metallo-B-lactamas"/>
</dbReference>
<evidence type="ECO:0000313" key="6">
    <source>
        <dbReference type="Proteomes" id="UP000051063"/>
    </source>
</evidence>
<protein>
    <recommendedName>
        <fullName evidence="4">Metallo-beta-lactamase domain-containing protein</fullName>
    </recommendedName>
</protein>
<sequence>MNNRIIGPVEIVMGEKDSRTPFSTSLLIRGKEDSTLIDCGGGPSVYTYLLQQSIRQIYVTHYHPDHIGGLPLFTQSQLITNPYDYWRLSNPAEMAENSPFDLRKSVSRQINAGRKGKPQLIYPYNQEIDMSGTNVIMIHAPGHCEGFCCPYFPDLGIVLVGDFDLTSFGPWYFSPDSSIDLFIQSARSMLEVDAEVYITSHQKGMVSKAEYRERIEPYLDVIERREEKIRQLVRNGCPPAELIWQDVFFYRKHLDQQPAFLWMELMGLSKHLKRMIKHGESFEDYFDQFVTVHQLREEFIDCFREPAFTGSALPVSQK</sequence>
<dbReference type="PANTHER" id="PTHR23131:SF0">
    <property type="entry name" value="ENDORIBONUCLEASE LACTB2"/>
    <property type="match status" value="1"/>
</dbReference>
<evidence type="ECO:0000256" key="2">
    <source>
        <dbReference type="ARBA" id="ARBA00034301"/>
    </source>
</evidence>
<feature type="domain" description="Metallo-beta-lactamase" evidence="4">
    <location>
        <begin position="22"/>
        <end position="201"/>
    </location>
</feature>
<comment type="caution">
    <text evidence="5">The sequence shown here is derived from an EMBL/GenBank/DDBJ whole genome shotgun (WGS) entry which is preliminary data.</text>
</comment>
<dbReference type="Gene3D" id="3.60.15.10">
    <property type="entry name" value="Ribonuclease Z/Hydroxyacylglutathione hydrolase-like"/>
    <property type="match status" value="1"/>
</dbReference>
<dbReference type="Pfam" id="PF00753">
    <property type="entry name" value="Lactamase_B"/>
    <property type="match status" value="1"/>
</dbReference>
<comment type="catalytic activity">
    <reaction evidence="3">
        <text>3',5'-cyclic UMP + H2O = UMP + H(+)</text>
        <dbReference type="Rhea" id="RHEA:70575"/>
        <dbReference type="ChEBI" id="CHEBI:15377"/>
        <dbReference type="ChEBI" id="CHEBI:15378"/>
        <dbReference type="ChEBI" id="CHEBI:57865"/>
        <dbReference type="ChEBI" id="CHEBI:184387"/>
    </reaction>
    <physiologicalReaction direction="left-to-right" evidence="3">
        <dbReference type="Rhea" id="RHEA:70576"/>
    </physiologicalReaction>
</comment>
<name>A0ABR5NDA5_BRECH</name>
<reference evidence="5 6" key="1">
    <citation type="submission" date="2015-09" db="EMBL/GenBank/DDBJ databases">
        <title>Genome sequencing project for genomic taxonomy and phylogenomics of Bacillus-like bacteria.</title>
        <authorList>
            <person name="Liu B."/>
            <person name="Wang J."/>
            <person name="Zhu Y."/>
            <person name="Liu G."/>
            <person name="Chen Q."/>
            <person name="Chen Z."/>
            <person name="Lan J."/>
            <person name="Che J."/>
            <person name="Ge C."/>
            <person name="Shi H."/>
            <person name="Pan Z."/>
            <person name="Liu X."/>
        </authorList>
    </citation>
    <scope>NUCLEOTIDE SEQUENCE [LARGE SCALE GENOMIC DNA]</scope>
    <source>
        <strain evidence="5 6">DSM 8552</strain>
    </source>
</reference>
<organism evidence="5 6">
    <name type="scientific">Brevibacillus choshinensis</name>
    <dbReference type="NCBI Taxonomy" id="54911"/>
    <lineage>
        <taxon>Bacteria</taxon>
        <taxon>Bacillati</taxon>
        <taxon>Bacillota</taxon>
        <taxon>Bacilli</taxon>
        <taxon>Bacillales</taxon>
        <taxon>Paenibacillaceae</taxon>
        <taxon>Brevibacillus</taxon>
    </lineage>
</organism>
<evidence type="ECO:0000259" key="4">
    <source>
        <dbReference type="SMART" id="SM00849"/>
    </source>
</evidence>
<dbReference type="EMBL" id="LJJB01000007">
    <property type="protein sequence ID" value="KQL49537.1"/>
    <property type="molecule type" value="Genomic_DNA"/>
</dbReference>
<dbReference type="Proteomes" id="UP000051063">
    <property type="component" value="Unassembled WGS sequence"/>
</dbReference>
<evidence type="ECO:0000313" key="5">
    <source>
        <dbReference type="EMBL" id="KQL49537.1"/>
    </source>
</evidence>
<comment type="catalytic activity">
    <reaction evidence="1">
        <text>3',5'-cyclic CMP + H2O = CMP + H(+)</text>
        <dbReference type="Rhea" id="RHEA:72675"/>
        <dbReference type="ChEBI" id="CHEBI:15377"/>
        <dbReference type="ChEBI" id="CHEBI:15378"/>
        <dbReference type="ChEBI" id="CHEBI:58003"/>
        <dbReference type="ChEBI" id="CHEBI:60377"/>
    </reaction>
    <physiologicalReaction direction="left-to-right" evidence="1">
        <dbReference type="Rhea" id="RHEA:72676"/>
    </physiologicalReaction>
</comment>
<proteinExistence type="predicted"/>
<dbReference type="SUPFAM" id="SSF56281">
    <property type="entry name" value="Metallo-hydrolase/oxidoreductase"/>
    <property type="match status" value="1"/>
</dbReference>
<dbReference type="RefSeq" id="WP_055743841.1">
    <property type="nucleotide sequence ID" value="NZ_LJJB01000007.1"/>
</dbReference>
<gene>
    <name evidence="5" type="ORF">AN963_07295</name>
</gene>
<dbReference type="PANTHER" id="PTHR23131">
    <property type="entry name" value="ENDORIBONUCLEASE LACTB2"/>
    <property type="match status" value="1"/>
</dbReference>
<keyword evidence="6" id="KW-1185">Reference proteome</keyword>